<gene>
    <name evidence="14" type="ORF">Fot_22954</name>
    <name evidence="15" type="ORF">Fot_23367</name>
</gene>
<feature type="compositionally biased region" description="Basic residues" evidence="12">
    <location>
        <begin position="65"/>
        <end position="80"/>
    </location>
</feature>
<dbReference type="Pfam" id="PF01985">
    <property type="entry name" value="CRS1_YhbY"/>
    <property type="match status" value="3"/>
</dbReference>
<dbReference type="PANTHER" id="PTHR31846:SF19">
    <property type="entry name" value="CRM-DOMAIN CONTAINING FACTOR CFM3A, CHLOROPLASTIC_MITOCHONDRIAL"/>
    <property type="match status" value="1"/>
</dbReference>
<feature type="coiled-coil region" evidence="11">
    <location>
        <begin position="624"/>
        <end position="651"/>
    </location>
</feature>
<evidence type="ECO:0000256" key="3">
    <source>
        <dbReference type="ARBA" id="ARBA00022640"/>
    </source>
</evidence>
<dbReference type="GO" id="GO:0009507">
    <property type="term" value="C:chloroplast"/>
    <property type="evidence" value="ECO:0007669"/>
    <property type="project" value="UniProtKB-SubCell"/>
</dbReference>
<keyword evidence="9" id="KW-0687">Ribonucleoprotein</keyword>
<dbReference type="InterPro" id="IPR035920">
    <property type="entry name" value="YhbY-like_sf"/>
</dbReference>
<keyword evidence="16" id="KW-1185">Reference proteome</keyword>
<sequence>MATMPSCQFYQKNTFWINSFQCSVSKFHVRTTLQFFKYSSSLPSKNQSFRATNDAINSDSIPKKNPQKRPHLLPKHRNKRWNSGSETPISQSSDGDRLSGSSWLDKWSGREKPNGLKRPPVVLNYRNSGDVSSSDCEESTSTSSGGSTMERIVEKLKKFGYMDDVSEKNENVGRVIEKGSIEDIFYVEEGLLPDTRGGFSEKSLFRDESSNGKVRFPWEKKSVEEEEKRSLDRRKVRSLAELTLPESELRRLKNLALRIKNKTKIGGGGVTQQVVETIREKWRTSEVVRLKFEGAPALNMKRMHEILERKTGGLVIWRSGTSVSLYRGVTYEDPTEQLKKRMFGKKEISRKSSSTASDEAGQNPSGCGPLSDVDAPQAETISTGSESKNSETLLEVKYEDEVEKLLDGLGPRYTDWPGDDPLPVDADLLPGVLPGYQPPFRLLPYGVRSTLGTKEATTLRRLARVLPPHFALGRSRQHQGLAAAMIKLWERSKIAKIALKRGVQLTTSERMAEDIKRLTGGMLLSRNKDFLVYYRGKDFLSPDVAKALLEKERLAKALQDEEEQARLRASAFVIPSVEDTGTSGTAGTLKETLDADSRWGKRLDDEEKEKMMREAEVTRHADLVRKLQKKLDFADRKLMKAERALSKVEESLNPADHPADPQSITDEERFMFRKLGLRMKAFLLLGRRGVFGGTVENMHLHWKYRELIKIIVKAKNFEEVKNIALSLEAESGGVLVSVDKVSKGYAIIVFRGRDYRRPSTLRPKNLLTKRKALARSIELQRREALMNHISTLQTRVNQLIAEIEQMASVKDRGDEELYNKLDSAYLTEDEESEDGQEDAYLETYDSEDEVVDENDISVHNLQPETNFPYGFEDESETELGELQPCKDTIAPSTLG</sequence>
<feature type="domain" description="CRM" evidence="13">
    <location>
        <begin position="449"/>
        <end position="546"/>
    </location>
</feature>
<dbReference type="Proteomes" id="UP001604277">
    <property type="component" value="Unassembled WGS sequence"/>
</dbReference>
<evidence type="ECO:0000256" key="11">
    <source>
        <dbReference type="SAM" id="Coils"/>
    </source>
</evidence>
<protein>
    <submittedName>
        <fullName evidence="14">CRM family member 3A</fullName>
    </submittedName>
</protein>
<organism evidence="14 16">
    <name type="scientific">Forsythia ovata</name>
    <dbReference type="NCBI Taxonomy" id="205694"/>
    <lineage>
        <taxon>Eukaryota</taxon>
        <taxon>Viridiplantae</taxon>
        <taxon>Streptophyta</taxon>
        <taxon>Embryophyta</taxon>
        <taxon>Tracheophyta</taxon>
        <taxon>Spermatophyta</taxon>
        <taxon>Magnoliopsida</taxon>
        <taxon>eudicotyledons</taxon>
        <taxon>Gunneridae</taxon>
        <taxon>Pentapetalae</taxon>
        <taxon>asterids</taxon>
        <taxon>lamiids</taxon>
        <taxon>Lamiales</taxon>
        <taxon>Oleaceae</taxon>
        <taxon>Forsythieae</taxon>
        <taxon>Forsythia</taxon>
    </lineage>
</organism>
<dbReference type="InterPro" id="IPR001890">
    <property type="entry name" value="RNA-binding_CRM"/>
</dbReference>
<keyword evidence="6 10" id="KW-0694">RNA-binding</keyword>
<keyword evidence="3" id="KW-0934">Plastid</keyword>
<keyword evidence="8" id="KW-0508">mRNA splicing</keyword>
<dbReference type="GO" id="GO:0006397">
    <property type="term" value="P:mRNA processing"/>
    <property type="evidence" value="ECO:0007669"/>
    <property type="project" value="UniProtKB-KW"/>
</dbReference>
<dbReference type="EMBL" id="JBFOLJ010000006">
    <property type="protein sequence ID" value="KAL2530353.1"/>
    <property type="molecule type" value="Genomic_DNA"/>
</dbReference>
<evidence type="ECO:0000313" key="16">
    <source>
        <dbReference type="Proteomes" id="UP001604277"/>
    </source>
</evidence>
<dbReference type="PANTHER" id="PTHR31846">
    <property type="entry name" value="CRS1 / YHBY (CRM) DOMAIN-CONTAINING PROTEIN"/>
    <property type="match status" value="1"/>
</dbReference>
<feature type="region of interest" description="Disordered" evidence="12">
    <location>
        <begin position="342"/>
        <end position="394"/>
    </location>
</feature>
<name>A0ABD1UZ60_9LAMI</name>
<comment type="subcellular location">
    <subcellularLocation>
        <location evidence="1">Plastid</location>
        <location evidence="1">Chloroplast</location>
    </subcellularLocation>
</comment>
<evidence type="ECO:0000313" key="14">
    <source>
        <dbReference type="EMBL" id="KAL2530353.1"/>
    </source>
</evidence>
<reference evidence="16" key="2">
    <citation type="submission" date="2024-07" db="EMBL/GenBank/DDBJ databases">
        <title>Two chromosome-level genome assemblies of Korean endemic species Abeliophyllum distichum and Forsythia ovata (Oleaceae).</title>
        <authorList>
            <person name="Jang H."/>
        </authorList>
    </citation>
    <scope>NUCLEOTIDE SEQUENCE [LARGE SCALE GENOMIC DNA]</scope>
</reference>
<feature type="region of interest" description="Disordered" evidence="12">
    <location>
        <begin position="861"/>
        <end position="895"/>
    </location>
</feature>
<dbReference type="SMART" id="SM01103">
    <property type="entry name" value="CRS1_YhbY"/>
    <property type="match status" value="3"/>
</dbReference>
<keyword evidence="4" id="KW-0507">mRNA processing</keyword>
<reference evidence="14" key="1">
    <citation type="submission" date="2024-07" db="EMBL/GenBank/DDBJ databases">
        <title>Two chromosome-level genome assemblies of Korean endemic species Abeliophyllum distichum and Forsythia ovata (Oleaceae).</title>
        <authorList>
            <person name="Mun J.H."/>
        </authorList>
    </citation>
    <scope>NUCLEOTIDE SEQUENCE</scope>
    <source>
        <strain evidence="14">KNKB202402200001</strain>
        <tissue evidence="14">Leaf</tissue>
    </source>
</reference>
<keyword evidence="2" id="KW-0150">Chloroplast</keyword>
<keyword evidence="5" id="KW-0677">Repeat</keyword>
<dbReference type="SUPFAM" id="SSF75471">
    <property type="entry name" value="YhbY-like"/>
    <property type="match status" value="3"/>
</dbReference>
<evidence type="ECO:0000256" key="10">
    <source>
        <dbReference type="PROSITE-ProRule" id="PRU00626"/>
    </source>
</evidence>
<evidence type="ECO:0000256" key="1">
    <source>
        <dbReference type="ARBA" id="ARBA00004229"/>
    </source>
</evidence>
<evidence type="ECO:0000256" key="12">
    <source>
        <dbReference type="SAM" id="MobiDB-lite"/>
    </source>
</evidence>
<feature type="domain" description="CRM" evidence="13">
    <location>
        <begin position="242"/>
        <end position="338"/>
    </location>
</feature>
<feature type="domain" description="CRM" evidence="13">
    <location>
        <begin position="662"/>
        <end position="762"/>
    </location>
</feature>
<dbReference type="EMBL" id="JBFOLJ010000006">
    <property type="protein sequence ID" value="KAL2530766.1"/>
    <property type="molecule type" value="Genomic_DNA"/>
</dbReference>
<dbReference type="AlphaFoldDB" id="A0ABD1UZ60"/>
<dbReference type="InterPro" id="IPR045278">
    <property type="entry name" value="CRS1/CFM2/CFM3"/>
</dbReference>
<dbReference type="GO" id="GO:0003723">
    <property type="term" value="F:RNA binding"/>
    <property type="evidence" value="ECO:0007669"/>
    <property type="project" value="UniProtKB-UniRule"/>
</dbReference>
<accession>A0ABD1UZ60</accession>
<comment type="caution">
    <text evidence="14">The sequence shown here is derived from an EMBL/GenBank/DDBJ whole genome shotgun (WGS) entry which is preliminary data.</text>
</comment>
<evidence type="ECO:0000259" key="13">
    <source>
        <dbReference type="PROSITE" id="PS51295"/>
    </source>
</evidence>
<evidence type="ECO:0000256" key="8">
    <source>
        <dbReference type="ARBA" id="ARBA00023187"/>
    </source>
</evidence>
<dbReference type="Gene3D" id="3.30.110.60">
    <property type="entry name" value="YhbY-like"/>
    <property type="match status" value="3"/>
</dbReference>
<dbReference type="FunFam" id="3.30.110.60:FF:000002">
    <property type="entry name" value="CRS2-associated factor 1, chloroplastic"/>
    <property type="match status" value="2"/>
</dbReference>
<evidence type="ECO:0000256" key="9">
    <source>
        <dbReference type="ARBA" id="ARBA00023274"/>
    </source>
</evidence>
<dbReference type="FunFam" id="3.30.110.60:FF:000003">
    <property type="entry name" value="CRM-domain containing factor CFM3B, chloroplastic"/>
    <property type="match status" value="1"/>
</dbReference>
<feature type="compositionally biased region" description="Low complexity" evidence="12">
    <location>
        <begin position="139"/>
        <end position="148"/>
    </location>
</feature>
<feature type="compositionally biased region" description="Polar residues" evidence="12">
    <location>
        <begin position="379"/>
        <end position="392"/>
    </location>
</feature>
<evidence type="ECO:0000313" key="15">
    <source>
        <dbReference type="EMBL" id="KAL2530766.1"/>
    </source>
</evidence>
<proteinExistence type="predicted"/>
<evidence type="ECO:0000256" key="6">
    <source>
        <dbReference type="ARBA" id="ARBA00022884"/>
    </source>
</evidence>
<keyword evidence="11" id="KW-0175">Coiled coil</keyword>
<feature type="compositionally biased region" description="Polar residues" evidence="12">
    <location>
        <begin position="81"/>
        <end position="93"/>
    </location>
</feature>
<feature type="compositionally biased region" description="Polar residues" evidence="12">
    <location>
        <begin position="351"/>
        <end position="365"/>
    </location>
</feature>
<keyword evidence="7" id="KW-0809">Transit peptide</keyword>
<evidence type="ECO:0000256" key="2">
    <source>
        <dbReference type="ARBA" id="ARBA00022528"/>
    </source>
</evidence>
<feature type="region of interest" description="Disordered" evidence="12">
    <location>
        <begin position="55"/>
        <end position="149"/>
    </location>
</feature>
<dbReference type="GO" id="GO:1990904">
    <property type="term" value="C:ribonucleoprotein complex"/>
    <property type="evidence" value="ECO:0007669"/>
    <property type="project" value="UniProtKB-KW"/>
</dbReference>
<evidence type="ECO:0000256" key="7">
    <source>
        <dbReference type="ARBA" id="ARBA00022946"/>
    </source>
</evidence>
<evidence type="ECO:0000256" key="5">
    <source>
        <dbReference type="ARBA" id="ARBA00022737"/>
    </source>
</evidence>
<evidence type="ECO:0000256" key="4">
    <source>
        <dbReference type="ARBA" id="ARBA00022664"/>
    </source>
</evidence>
<dbReference type="GO" id="GO:0000373">
    <property type="term" value="P:Group II intron splicing"/>
    <property type="evidence" value="ECO:0007669"/>
    <property type="project" value="UniProtKB-ARBA"/>
</dbReference>
<dbReference type="PROSITE" id="PS51295">
    <property type="entry name" value="CRM"/>
    <property type="match status" value="3"/>
</dbReference>